<keyword evidence="2" id="KW-1185">Reference proteome</keyword>
<protein>
    <recommendedName>
        <fullName evidence="3">ABC transporter substrate-binding protein</fullName>
    </recommendedName>
</protein>
<reference evidence="1 2" key="1">
    <citation type="submission" date="2023-06" db="EMBL/GenBank/DDBJ databases">
        <title>Parasedimentitalea psychrophila sp. nov., a psychrophilic bacterium isolated from deep-sea sediment.</title>
        <authorList>
            <person name="Li A."/>
        </authorList>
    </citation>
    <scope>NUCLEOTIDE SEQUENCE [LARGE SCALE GENOMIC DNA]</scope>
    <source>
        <strain evidence="1 2">QS115</strain>
    </source>
</reference>
<dbReference type="SUPFAM" id="SSF53850">
    <property type="entry name" value="Periplasmic binding protein-like II"/>
    <property type="match status" value="1"/>
</dbReference>
<dbReference type="Proteomes" id="UP001238334">
    <property type="component" value="Chromosome"/>
</dbReference>
<name>A0A9Y2P863_9RHOB</name>
<evidence type="ECO:0008006" key="3">
    <source>
        <dbReference type="Google" id="ProtNLM"/>
    </source>
</evidence>
<dbReference type="EMBL" id="CP127247">
    <property type="protein sequence ID" value="WIY26565.1"/>
    <property type="molecule type" value="Genomic_DNA"/>
</dbReference>
<dbReference type="KEGG" id="ppso:QPJ95_06515"/>
<organism evidence="1 2">
    <name type="scientific">Parasedimentitalea psychrophila</name>
    <dbReference type="NCBI Taxonomy" id="2997337"/>
    <lineage>
        <taxon>Bacteria</taxon>
        <taxon>Pseudomonadati</taxon>
        <taxon>Pseudomonadota</taxon>
        <taxon>Alphaproteobacteria</taxon>
        <taxon>Rhodobacterales</taxon>
        <taxon>Paracoccaceae</taxon>
        <taxon>Parasedimentitalea</taxon>
    </lineage>
</organism>
<dbReference type="AlphaFoldDB" id="A0A9Y2P863"/>
<evidence type="ECO:0000313" key="2">
    <source>
        <dbReference type="Proteomes" id="UP001238334"/>
    </source>
</evidence>
<evidence type="ECO:0000313" key="1">
    <source>
        <dbReference type="EMBL" id="WIY26565.1"/>
    </source>
</evidence>
<accession>A0A9Y2P863</accession>
<dbReference type="RefSeq" id="WP_270917701.1">
    <property type="nucleotide sequence ID" value="NZ_CP127247.1"/>
</dbReference>
<proteinExistence type="predicted"/>
<dbReference type="Gene3D" id="3.40.190.10">
    <property type="entry name" value="Periplasmic binding protein-like II"/>
    <property type="match status" value="2"/>
</dbReference>
<sequence>MDKPNLDIVLRMQDNVTPLRDGQVSVDGFDLTIHDEEAMDGAFRRMVRTNEFAISELALTTYVAAREQGAEFTALPIFLVREFHHGAILFNRNAGITDPKQLAGQSVGVDRGYTVTTGVWAREILAKEHGLSPESVNWVLTSDDHVAEFRPPANTRQLEAGRDLRQELQTGALPATIGFFKEDIPAEYDNVVPLHADGLAAGLNAFDQRGHYPINHLMVVRNDVLARYPELPKALFKAFTASKQIYINRLRAGDIETPTPIDKMHQRILERGADPLPYGIAPNRALLEGYLDQCLSQGVLTQPVTLEDLFEPSTFDLIG</sequence>
<gene>
    <name evidence="1" type="ORF">QPJ95_06515</name>
</gene>